<sequence length="405" mass="43307">MQEQLRLPKSCLPFGPSLLPATGLPAPMAQQLEARPSSGDPSSSLGRMDSSDFQESDDLFAELTATLALPADALDELPYDTVLDTSYSPPAQTRPADTLLHDPTFHAVLPRAVSQGTSNAAEDVPSAPSTQPCKPKRRVYLSLEAGAALVDLLAVCNACGLPEPRTMVAHLVREDAMVMGAVRRPVPGAPTGERIVPRQSRLIEEEGNATRRAFNLINHALDSLDCLPHRTRHLSNSYQVARERVWSGVSAEEYPAQAGLQLDMAMKQAAEALRSKRDQLFGLPAPQDDLMVEPAAAPDEQGAPEPPPEQPPEALRALSTGAPLQLFRAVGPSCFKSLLCRSQAIACIRGVSGWTSAAILMSCQGLVRRSEVDGAVSSLKLASVPIKTVKSIRPQRSSNLAGLHC</sequence>
<reference evidence="2 3" key="1">
    <citation type="journal article" date="2024" name="Nat. Commun.">
        <title>Phylogenomics reveals the evolutionary origins of lichenization in chlorophyte algae.</title>
        <authorList>
            <person name="Puginier C."/>
            <person name="Libourel C."/>
            <person name="Otte J."/>
            <person name="Skaloud P."/>
            <person name="Haon M."/>
            <person name="Grisel S."/>
            <person name="Petersen M."/>
            <person name="Berrin J.G."/>
            <person name="Delaux P.M."/>
            <person name="Dal Grande F."/>
            <person name="Keller J."/>
        </authorList>
    </citation>
    <scope>NUCLEOTIDE SEQUENCE [LARGE SCALE GENOMIC DNA]</scope>
    <source>
        <strain evidence="2 3">SAG 2523</strain>
    </source>
</reference>
<gene>
    <name evidence="2" type="ORF">WJX84_012287</name>
</gene>
<proteinExistence type="predicted"/>
<protein>
    <submittedName>
        <fullName evidence="2">Uncharacterized protein</fullName>
    </submittedName>
</protein>
<dbReference type="Proteomes" id="UP001485043">
    <property type="component" value="Unassembled WGS sequence"/>
</dbReference>
<dbReference type="EMBL" id="JALJOV010000274">
    <property type="protein sequence ID" value="KAK9865178.1"/>
    <property type="molecule type" value="Genomic_DNA"/>
</dbReference>
<accession>A0AAW1T7H6</accession>
<name>A0AAW1T7H6_9CHLO</name>
<comment type="caution">
    <text evidence="2">The sequence shown here is derived from an EMBL/GenBank/DDBJ whole genome shotgun (WGS) entry which is preliminary data.</text>
</comment>
<evidence type="ECO:0000313" key="3">
    <source>
        <dbReference type="Proteomes" id="UP001485043"/>
    </source>
</evidence>
<evidence type="ECO:0000313" key="2">
    <source>
        <dbReference type="EMBL" id="KAK9865178.1"/>
    </source>
</evidence>
<dbReference type="AlphaFoldDB" id="A0AAW1T7H6"/>
<organism evidence="2 3">
    <name type="scientific">Apatococcus fuscideae</name>
    <dbReference type="NCBI Taxonomy" id="2026836"/>
    <lineage>
        <taxon>Eukaryota</taxon>
        <taxon>Viridiplantae</taxon>
        <taxon>Chlorophyta</taxon>
        <taxon>core chlorophytes</taxon>
        <taxon>Trebouxiophyceae</taxon>
        <taxon>Chlorellales</taxon>
        <taxon>Chlorellaceae</taxon>
        <taxon>Apatococcus</taxon>
    </lineage>
</organism>
<feature type="region of interest" description="Disordered" evidence="1">
    <location>
        <begin position="1"/>
        <end position="52"/>
    </location>
</feature>
<evidence type="ECO:0000256" key="1">
    <source>
        <dbReference type="SAM" id="MobiDB-lite"/>
    </source>
</evidence>
<keyword evidence="3" id="KW-1185">Reference proteome</keyword>